<keyword evidence="14" id="KW-1185">Reference proteome</keyword>
<dbReference type="SUPFAM" id="SSF56935">
    <property type="entry name" value="Porins"/>
    <property type="match status" value="1"/>
</dbReference>
<dbReference type="InterPro" id="IPR036942">
    <property type="entry name" value="Beta-barrel_TonB_sf"/>
</dbReference>
<keyword evidence="3 8" id="KW-1134">Transmembrane beta strand</keyword>
<dbReference type="Gene3D" id="2.170.130.10">
    <property type="entry name" value="TonB-dependent receptor, plug domain"/>
    <property type="match status" value="1"/>
</dbReference>
<evidence type="ECO:0000256" key="3">
    <source>
        <dbReference type="ARBA" id="ARBA00022452"/>
    </source>
</evidence>
<dbReference type="InterPro" id="IPR037066">
    <property type="entry name" value="Plug_dom_sf"/>
</dbReference>
<dbReference type="NCBIfam" id="TIGR04056">
    <property type="entry name" value="OMP_RagA_SusC"/>
    <property type="match status" value="1"/>
</dbReference>
<name>A0A418MF19_9BACT</name>
<dbReference type="InterPro" id="IPR023997">
    <property type="entry name" value="TonB-dep_OMP_SusC/RagA_CS"/>
</dbReference>
<gene>
    <name evidence="13" type="ORF">DYU11_08855</name>
</gene>
<dbReference type="Proteomes" id="UP000283523">
    <property type="component" value="Unassembled WGS sequence"/>
</dbReference>
<reference evidence="13 14" key="1">
    <citation type="submission" date="2018-08" db="EMBL/GenBank/DDBJ databases">
        <title>Fibrisoma montanum sp. nov., isolated from Danxia mountain soil.</title>
        <authorList>
            <person name="Huang Y."/>
        </authorList>
    </citation>
    <scope>NUCLEOTIDE SEQUENCE [LARGE SCALE GENOMIC DNA]</scope>
    <source>
        <strain evidence="13 14">HYT19</strain>
    </source>
</reference>
<evidence type="ECO:0000256" key="9">
    <source>
        <dbReference type="RuleBase" id="RU003357"/>
    </source>
</evidence>
<accession>A0A418MF19</accession>
<dbReference type="Pfam" id="PF00593">
    <property type="entry name" value="TonB_dep_Rec_b-barrel"/>
    <property type="match status" value="1"/>
</dbReference>
<comment type="subcellular location">
    <subcellularLocation>
        <location evidence="1 8">Cell outer membrane</location>
        <topology evidence="1 8">Multi-pass membrane protein</topology>
    </subcellularLocation>
</comment>
<feature type="chain" id="PRO_5019519093" evidence="10">
    <location>
        <begin position="23"/>
        <end position="1162"/>
    </location>
</feature>
<keyword evidence="10" id="KW-0732">Signal</keyword>
<evidence type="ECO:0000256" key="7">
    <source>
        <dbReference type="ARBA" id="ARBA00023237"/>
    </source>
</evidence>
<dbReference type="EMBL" id="QXED01000002">
    <property type="protein sequence ID" value="RIV25398.1"/>
    <property type="molecule type" value="Genomic_DNA"/>
</dbReference>
<comment type="similarity">
    <text evidence="8 9">Belongs to the TonB-dependent receptor family.</text>
</comment>
<evidence type="ECO:0000256" key="4">
    <source>
        <dbReference type="ARBA" id="ARBA00022692"/>
    </source>
</evidence>
<evidence type="ECO:0000313" key="14">
    <source>
        <dbReference type="Proteomes" id="UP000283523"/>
    </source>
</evidence>
<feature type="domain" description="TonB-dependent receptor-like beta-barrel" evidence="11">
    <location>
        <begin position="520"/>
        <end position="947"/>
    </location>
</feature>
<comment type="caution">
    <text evidence="13">The sequence shown here is derived from an EMBL/GenBank/DDBJ whole genome shotgun (WGS) entry which is preliminary data.</text>
</comment>
<evidence type="ECO:0000256" key="10">
    <source>
        <dbReference type="SAM" id="SignalP"/>
    </source>
</evidence>
<keyword evidence="2 8" id="KW-0813">Transport</keyword>
<proteinExistence type="inferred from homology"/>
<dbReference type="PROSITE" id="PS52016">
    <property type="entry name" value="TONB_DEPENDENT_REC_3"/>
    <property type="match status" value="1"/>
</dbReference>
<dbReference type="InterPro" id="IPR039426">
    <property type="entry name" value="TonB-dep_rcpt-like"/>
</dbReference>
<keyword evidence="6 8" id="KW-0472">Membrane</keyword>
<dbReference type="NCBIfam" id="TIGR04057">
    <property type="entry name" value="SusC_RagA_signa"/>
    <property type="match status" value="1"/>
</dbReference>
<dbReference type="RefSeq" id="WP_119667282.1">
    <property type="nucleotide sequence ID" value="NZ_QXED01000002.1"/>
</dbReference>
<dbReference type="OrthoDB" id="9768177at2"/>
<dbReference type="GO" id="GO:0009279">
    <property type="term" value="C:cell outer membrane"/>
    <property type="evidence" value="ECO:0007669"/>
    <property type="project" value="UniProtKB-SubCell"/>
</dbReference>
<dbReference type="InterPro" id="IPR023996">
    <property type="entry name" value="TonB-dep_OMP_SusC/RagA"/>
</dbReference>
<evidence type="ECO:0000256" key="5">
    <source>
        <dbReference type="ARBA" id="ARBA00023077"/>
    </source>
</evidence>
<protein>
    <submittedName>
        <fullName evidence="13">TonB-dependent receptor</fullName>
    </submittedName>
</protein>
<feature type="signal peptide" evidence="10">
    <location>
        <begin position="1"/>
        <end position="22"/>
    </location>
</feature>
<dbReference type="Gene3D" id="2.60.40.1120">
    <property type="entry name" value="Carboxypeptidase-like, regulatory domain"/>
    <property type="match status" value="1"/>
</dbReference>
<evidence type="ECO:0000259" key="11">
    <source>
        <dbReference type="Pfam" id="PF00593"/>
    </source>
</evidence>
<sequence length="1162" mass="127069">MKRITTGWLLIGMLSSSPFLGAQDVASTVKGLPAGRLGDNTFVTLSAEGRTLDSILRDIEQQTAHTFVYSDDRFRQVKPSVQVVRQPLTQVLTELFTPLLVTYRIVGKQIILSNQERVLSGQVVDSESGETLPGVNITIKGTNRGVSSDARGNYRITLPNGNTTLVFSYVGYAPQEVTVGSQSTLTVKLVADVRGLDEVQIVAFGEQRKRDLTGSISSIKSDVIRTNTAASPDVALQGRAAGVQITQAGGTPGGAVRINVRGVASINSNSQPLIVIDGVPVLTSAYGAGGIAMNPLAEINPNDIESMEVLKDASASVLYGSRAANGVILITTKKGKTGKPNFEVSYEEGVTSATNRVKFLDNPSDYFSVLKRAAAQNRQSGLLPVAPNLVNLLPSGILRGSDASIDSRLLADSATLYNTSTDWLSQTLRQGSYRVANLSVSAGTNKLSVYGSGSYRRDNGIVTGQSLERLSGRINLTYRPIRQVQIGVNGSINGLETETIPLGNSFRYALTTALPVYPVQLADGTYFNGINYGNNQINIGSNPVFYRNNYSNVVNTTRSINTAFLQVEPLPGLVLRTEWGYDFQKSTNDVLQTPALFLAGINGQERNGNGRAENRDATNNTWNTNNTLTYTRKLFRDHSLKILVGNSVQSQTSQSNTFITENVPEGARGGQDTARVVQTDDSPAFRFVSFFGRLNYAIKDRYLFEASFRTDGSSRFGPGRRFASFPGVSVGWVLSDEPFLSDRLRALSLLKLRASYGSTGNAEIGNFSWQKTFTYVGYNAAIYGGIQGGQFTNPGNQDLSWETTRQFNAGLDFGLLNGRIQGTFDFYNKISDGLLLEYSLGPLYGTINNTMTLNLGSVRNRGLEFSISSQNIIRPRFRWTTDFNIARNKNEVLSTYTASFLNYPYQFISGPSIAAVGYPLGTYYMPTFAGFDPVTGNELFYERDRTAFTVTGQTVRTGNLWDGTVNNQSANNQFIQTGKTPYPTFFGGLTNTFTFGQIDLSFLLYYQYGNWIYDQGERSQSYPTVGQVLRATVPGVGNLGDEVRRAEAGGVYRLQWQSNARGFESTRFLHDGSFIRLKNIQIGYSLSRETAKRLRLRTARIYVTGQNLLTITRFNGWDPEIFRNAGVGNSPVEQGTANLQPGVTSNDLPQIRTVSIGLNVGF</sequence>
<dbReference type="AlphaFoldDB" id="A0A418MF19"/>
<organism evidence="13 14">
    <name type="scientific">Fibrisoma montanum</name>
    <dbReference type="NCBI Taxonomy" id="2305895"/>
    <lineage>
        <taxon>Bacteria</taxon>
        <taxon>Pseudomonadati</taxon>
        <taxon>Bacteroidota</taxon>
        <taxon>Cytophagia</taxon>
        <taxon>Cytophagales</taxon>
        <taxon>Spirosomataceae</taxon>
        <taxon>Fibrisoma</taxon>
    </lineage>
</organism>
<feature type="domain" description="TonB-dependent receptor plug" evidence="12">
    <location>
        <begin position="209"/>
        <end position="327"/>
    </location>
</feature>
<dbReference type="Pfam" id="PF13715">
    <property type="entry name" value="CarbopepD_reg_2"/>
    <property type="match status" value="1"/>
</dbReference>
<evidence type="ECO:0000259" key="12">
    <source>
        <dbReference type="Pfam" id="PF07715"/>
    </source>
</evidence>
<dbReference type="InterPro" id="IPR000531">
    <property type="entry name" value="Beta-barrel_TonB"/>
</dbReference>
<dbReference type="Pfam" id="PF07715">
    <property type="entry name" value="Plug"/>
    <property type="match status" value="1"/>
</dbReference>
<dbReference type="Gene3D" id="2.40.170.20">
    <property type="entry name" value="TonB-dependent receptor, beta-barrel domain"/>
    <property type="match status" value="1"/>
</dbReference>
<dbReference type="SUPFAM" id="SSF49464">
    <property type="entry name" value="Carboxypeptidase regulatory domain-like"/>
    <property type="match status" value="1"/>
</dbReference>
<evidence type="ECO:0000256" key="6">
    <source>
        <dbReference type="ARBA" id="ARBA00023136"/>
    </source>
</evidence>
<evidence type="ECO:0000313" key="13">
    <source>
        <dbReference type="EMBL" id="RIV25398.1"/>
    </source>
</evidence>
<keyword evidence="7 8" id="KW-0998">Cell outer membrane</keyword>
<dbReference type="InterPro" id="IPR008969">
    <property type="entry name" value="CarboxyPept-like_regulatory"/>
</dbReference>
<keyword evidence="13" id="KW-0675">Receptor</keyword>
<keyword evidence="5 9" id="KW-0798">TonB box</keyword>
<evidence type="ECO:0000256" key="1">
    <source>
        <dbReference type="ARBA" id="ARBA00004571"/>
    </source>
</evidence>
<keyword evidence="4 8" id="KW-0812">Transmembrane</keyword>
<evidence type="ECO:0000256" key="8">
    <source>
        <dbReference type="PROSITE-ProRule" id="PRU01360"/>
    </source>
</evidence>
<dbReference type="InterPro" id="IPR012910">
    <property type="entry name" value="Plug_dom"/>
</dbReference>
<evidence type="ECO:0000256" key="2">
    <source>
        <dbReference type="ARBA" id="ARBA00022448"/>
    </source>
</evidence>